<gene>
    <name evidence="2" type="ORF">LCGC14_2221640</name>
</gene>
<dbReference type="PANTHER" id="PTHR43327:SF10">
    <property type="entry name" value="STOMATIN-LIKE PROTEIN 2, MITOCHONDRIAL"/>
    <property type="match status" value="1"/>
</dbReference>
<evidence type="ECO:0000259" key="1">
    <source>
        <dbReference type="Pfam" id="PF01145"/>
    </source>
</evidence>
<organism evidence="2">
    <name type="scientific">marine sediment metagenome</name>
    <dbReference type="NCBI Taxonomy" id="412755"/>
    <lineage>
        <taxon>unclassified sequences</taxon>
        <taxon>metagenomes</taxon>
        <taxon>ecological metagenomes</taxon>
    </lineage>
</organism>
<comment type="caution">
    <text evidence="2">The sequence shown here is derived from an EMBL/GenBank/DDBJ whole genome shotgun (WGS) entry which is preliminary data.</text>
</comment>
<dbReference type="EMBL" id="LAZR01029691">
    <property type="protein sequence ID" value="KKL58813.1"/>
    <property type="molecule type" value="Genomic_DNA"/>
</dbReference>
<dbReference type="AlphaFoldDB" id="A0A0F9DAU2"/>
<reference evidence="2" key="1">
    <citation type="journal article" date="2015" name="Nature">
        <title>Complex archaea that bridge the gap between prokaryotes and eukaryotes.</title>
        <authorList>
            <person name="Spang A."/>
            <person name="Saw J.H."/>
            <person name="Jorgensen S.L."/>
            <person name="Zaremba-Niedzwiedzka K."/>
            <person name="Martijn J."/>
            <person name="Lind A.E."/>
            <person name="van Eijk R."/>
            <person name="Schleper C."/>
            <person name="Guy L."/>
            <person name="Ettema T.J."/>
        </authorList>
    </citation>
    <scope>NUCLEOTIDE SEQUENCE</scope>
</reference>
<evidence type="ECO:0000313" key="2">
    <source>
        <dbReference type="EMBL" id="KKL58813.1"/>
    </source>
</evidence>
<proteinExistence type="predicted"/>
<protein>
    <recommendedName>
        <fullName evidence="1">Band 7 domain-containing protein</fullName>
    </recommendedName>
</protein>
<dbReference type="SUPFAM" id="SSF117892">
    <property type="entry name" value="Band 7/SPFH domain"/>
    <property type="match status" value="1"/>
</dbReference>
<dbReference type="Pfam" id="PF01145">
    <property type="entry name" value="Band_7"/>
    <property type="match status" value="1"/>
</dbReference>
<dbReference type="InterPro" id="IPR036013">
    <property type="entry name" value="Band_7/SPFH_dom_sf"/>
</dbReference>
<feature type="domain" description="Band 7" evidence="1">
    <location>
        <begin position="15"/>
        <end position="135"/>
    </location>
</feature>
<accession>A0A0F9DAU2</accession>
<dbReference type="Gene3D" id="3.30.479.30">
    <property type="entry name" value="Band 7 domain"/>
    <property type="match status" value="1"/>
</dbReference>
<dbReference type="InterPro" id="IPR050710">
    <property type="entry name" value="Band7/mec-2_domain"/>
</dbReference>
<dbReference type="InterPro" id="IPR001107">
    <property type="entry name" value="Band_7"/>
</dbReference>
<name>A0A0F9DAU2_9ZZZZ</name>
<sequence length="156" mass="17811">MRYTPKLCGGVRITELESGLWLQWPLIQKLYTVKVKVQVVDLRSQSVWTLDRKEMTISGAIRYRVKSAKKALCEVYDYDANIQAVALGIIQEHVRKYRFDRIDTKQIEASVLKGVREASEGWGLRIERVYITDIGRTRNIRLLTNGTLPAATGLTA</sequence>
<dbReference type="PANTHER" id="PTHR43327">
    <property type="entry name" value="STOMATIN-LIKE PROTEIN 2, MITOCHONDRIAL"/>
    <property type="match status" value="1"/>
</dbReference>